<dbReference type="Pfam" id="PF13715">
    <property type="entry name" value="CarbopepD_reg_2"/>
    <property type="match status" value="1"/>
</dbReference>
<dbReference type="Pfam" id="PF18939">
    <property type="entry name" value="DUF5686"/>
    <property type="match status" value="1"/>
</dbReference>
<evidence type="ECO:0008006" key="3">
    <source>
        <dbReference type="Google" id="ProtNLM"/>
    </source>
</evidence>
<name>A0A344TIL6_9BACT</name>
<dbReference type="KEGG" id="run:DR864_12345"/>
<dbReference type="OrthoDB" id="983143at2"/>
<dbReference type="InterPro" id="IPR043741">
    <property type="entry name" value="DUF5686"/>
</dbReference>
<organism evidence="1 2">
    <name type="scientific">Runella rosea</name>
    <dbReference type="NCBI Taxonomy" id="2259595"/>
    <lineage>
        <taxon>Bacteria</taxon>
        <taxon>Pseudomonadati</taxon>
        <taxon>Bacteroidota</taxon>
        <taxon>Cytophagia</taxon>
        <taxon>Cytophagales</taxon>
        <taxon>Spirosomataceae</taxon>
        <taxon>Runella</taxon>
    </lineage>
</organism>
<dbReference type="Gene3D" id="2.60.40.1120">
    <property type="entry name" value="Carboxypeptidase-like, regulatory domain"/>
    <property type="match status" value="1"/>
</dbReference>
<proteinExistence type="predicted"/>
<protein>
    <recommendedName>
        <fullName evidence="3">Carboxypeptidase-like regulatory domain-containing protein</fullName>
    </recommendedName>
</protein>
<evidence type="ECO:0000313" key="2">
    <source>
        <dbReference type="Proteomes" id="UP000251993"/>
    </source>
</evidence>
<dbReference type="Proteomes" id="UP000251993">
    <property type="component" value="Chromosome"/>
</dbReference>
<dbReference type="SUPFAM" id="SSF49464">
    <property type="entry name" value="Carboxypeptidase regulatory domain-like"/>
    <property type="match status" value="1"/>
</dbReference>
<dbReference type="AlphaFoldDB" id="A0A344TIL6"/>
<dbReference type="InterPro" id="IPR008969">
    <property type="entry name" value="CarboxyPept-like_regulatory"/>
</dbReference>
<dbReference type="EMBL" id="CP030850">
    <property type="protein sequence ID" value="AXE18487.1"/>
    <property type="molecule type" value="Genomic_DNA"/>
</dbReference>
<evidence type="ECO:0000313" key="1">
    <source>
        <dbReference type="EMBL" id="AXE18487.1"/>
    </source>
</evidence>
<sequence>MDKHFNYSLLKNKLLLTSLFLLPFLSFSQEYYTLRGYVYSENNEPLAGASIRVVNNNTGTVTNAQGKYEIKLLEGLNRISVSSMAYQTEVFEVVANKDLVKNIFLKIDHKQLDEVVVKIKKKDESYEVIKKVLENKEAILKQYQNYKAKAYIKSVEVVEKKVVKKKDEDLPPKPDEQLQINEKSLTPKDSIPNLNIFECQLIRHQSNSGQQKEEREAVKRIGDQSTLFFKSVTDGEFNFYQNHQKIAKIGDNEITSPLSDLTFLSYKFQLLKYYFVGQDKIFQIKVTPRALGNALYEGTIEVLEDKWVLRNVDLKLTKRGLLRYDEFGVKQEFENIQNRWVPSKITYTWKVKEGGTKKSGKTEVIHSDYAFDLNLPKRFFGDEVGVTTENAYKRDSVFWEKIRPHPLTKDEQKVIKEKERLERLQNSKAYLDSIDKIYNRITLPKVLYLGMGHINREKKNNWYFDPILGLVDPLAIGGWRIRYGLGYYKRQENRKQVWINTNLTYGFKNDDLRGYVNLNYFYNPLKVSNIYFAVGSGFNVINGAATLSDIARRSNFYKNKYAEIRHRTELFNGFYLNTQMYYENRSDLTDFKFGSLGDKIFSNNTPQSFPTSHVYRTNIGIEYTPRQLYLREPNEKVILGSKYPTFSVNIDRAWPISGQNNNVFTHLSASVRQTFNIGIIGTSEYRLNVGKFLDTTSLAVMDYKYMRGGDNYFFSPAMLTYQLIPKTFPVFNWYFESHYVHQFNGFLTSKIPLFNKTKIREVAGAGFLYVPERKYQYSEVFFGLNRVFKIGRERIRLGAYYVIGQSNDFGVRNGFKFSLEPYNHSKNTWSF</sequence>
<reference evidence="1 2" key="1">
    <citation type="submission" date="2018-07" db="EMBL/GenBank/DDBJ databases">
        <title>Genome sequencing of Runella.</title>
        <authorList>
            <person name="Baek M.-G."/>
            <person name="Yi H."/>
        </authorList>
    </citation>
    <scope>NUCLEOTIDE SEQUENCE [LARGE SCALE GENOMIC DNA]</scope>
    <source>
        <strain evidence="1 2">HYN0085</strain>
    </source>
</reference>
<gene>
    <name evidence="1" type="ORF">DR864_12345</name>
</gene>
<accession>A0A344TIL6</accession>
<keyword evidence="2" id="KW-1185">Reference proteome</keyword>